<feature type="domain" description="ATP-grasp" evidence="8">
    <location>
        <begin position="100"/>
        <end position="293"/>
    </location>
</feature>
<keyword evidence="6" id="KW-0479">Metal-binding</keyword>
<dbReference type="GO" id="GO:0009252">
    <property type="term" value="P:peptidoglycan biosynthetic process"/>
    <property type="evidence" value="ECO:0007669"/>
    <property type="project" value="UniProtKB-UniRule"/>
</dbReference>
<keyword evidence="7" id="KW-0547">Nucleotide-binding</keyword>
<dbReference type="PANTHER" id="PTHR23132">
    <property type="entry name" value="D-ALANINE--D-ALANINE LIGASE"/>
    <property type="match status" value="1"/>
</dbReference>
<evidence type="ECO:0000256" key="5">
    <source>
        <dbReference type="PIRSR" id="PIRSR039102-1"/>
    </source>
</evidence>
<dbReference type="Gene3D" id="3.30.1490.20">
    <property type="entry name" value="ATP-grasp fold, A domain"/>
    <property type="match status" value="1"/>
</dbReference>
<dbReference type="GO" id="GO:0005737">
    <property type="term" value="C:cytoplasm"/>
    <property type="evidence" value="ECO:0007669"/>
    <property type="project" value="UniProtKB-SubCell"/>
</dbReference>
<dbReference type="Gene3D" id="3.30.470.20">
    <property type="entry name" value="ATP-grasp fold, B domain"/>
    <property type="match status" value="1"/>
</dbReference>
<sequence>MKKRIAVAMGGTSHEAEVSLRSGAAVAAALREAGYDVVEARLTRDAIDEVPRDVDAVFIALHGGYGEGGGIQADLDAAGLPYTGPGAAASRLCMDKPATKAVLRKAGVPTPEGAVVTAAAAAFPPPFPLPVVVKPPRDGSSVGLSKVTEAGQWPEAVRLAAAQDAQGEALVERFVPGRELAVGVVGDEALPVLEIVAPNGWYDYHAKYAPGVSRHVYPPEDATTREAQRLAVLAARATGCRGAVRVDFRLSPEGALYTLEVNTAPGCTETSLLPDAAARAGIPFPALCARLIEAARHG</sequence>
<comment type="cofactor">
    <cofactor evidence="6">
        <name>Mg(2+)</name>
        <dbReference type="ChEBI" id="CHEBI:18420"/>
    </cofactor>
    <cofactor evidence="6">
        <name>Mn(2+)</name>
        <dbReference type="ChEBI" id="CHEBI:29035"/>
    </cofactor>
    <text evidence="6">Binds 2 magnesium or manganese ions per subunit.</text>
</comment>
<dbReference type="AlphaFoldDB" id="A0A9D1NLT8"/>
<comment type="function">
    <text evidence="4">Cell wall formation.</text>
</comment>
<dbReference type="Gene3D" id="3.40.50.20">
    <property type="match status" value="1"/>
</dbReference>
<organism evidence="9 10">
    <name type="scientific">Candidatus Spyradenecus faecavium</name>
    <dbReference type="NCBI Taxonomy" id="2840947"/>
    <lineage>
        <taxon>Bacteria</taxon>
        <taxon>Pseudomonadati</taxon>
        <taxon>Lentisphaerota</taxon>
        <taxon>Lentisphaeria</taxon>
        <taxon>Lentisphaerales</taxon>
        <taxon>Lentisphaeraceae</taxon>
        <taxon>Lentisphaeraceae incertae sedis</taxon>
        <taxon>Candidatus Spyradenecus</taxon>
    </lineage>
</organism>
<keyword evidence="4" id="KW-0573">Peptidoglycan synthesis</keyword>
<feature type="binding site" evidence="6">
    <location>
        <position position="262"/>
    </location>
    <ligand>
        <name>Mg(2+)</name>
        <dbReference type="ChEBI" id="CHEBI:18420"/>
        <label>2</label>
    </ligand>
</feature>
<dbReference type="SUPFAM" id="SSF52440">
    <property type="entry name" value="PreATP-grasp domain"/>
    <property type="match status" value="1"/>
</dbReference>
<evidence type="ECO:0000313" key="9">
    <source>
        <dbReference type="EMBL" id="HIV09064.1"/>
    </source>
</evidence>
<dbReference type="NCBIfam" id="NF002378">
    <property type="entry name" value="PRK01372.1"/>
    <property type="match status" value="1"/>
</dbReference>
<dbReference type="InterPro" id="IPR016185">
    <property type="entry name" value="PreATP-grasp_dom_sf"/>
</dbReference>
<keyword evidence="6" id="KW-0464">Manganese</keyword>
<dbReference type="PROSITE" id="PS50975">
    <property type="entry name" value="ATP_GRASP"/>
    <property type="match status" value="1"/>
</dbReference>
<proteinExistence type="inferred from homology"/>
<keyword evidence="6" id="KW-0460">Magnesium</keyword>
<dbReference type="GO" id="GO:0005524">
    <property type="term" value="F:ATP binding"/>
    <property type="evidence" value="ECO:0007669"/>
    <property type="project" value="UniProtKB-UniRule"/>
</dbReference>
<name>A0A9D1NLT8_9BACT</name>
<dbReference type="GO" id="GO:0071555">
    <property type="term" value="P:cell wall organization"/>
    <property type="evidence" value="ECO:0007669"/>
    <property type="project" value="UniProtKB-KW"/>
</dbReference>
<dbReference type="InterPro" id="IPR011761">
    <property type="entry name" value="ATP-grasp"/>
</dbReference>
<dbReference type="EMBL" id="DVOR01000095">
    <property type="protein sequence ID" value="HIV09064.1"/>
    <property type="molecule type" value="Genomic_DNA"/>
</dbReference>
<dbReference type="PANTHER" id="PTHR23132:SF23">
    <property type="entry name" value="D-ALANINE--D-ALANINE LIGASE B"/>
    <property type="match status" value="1"/>
</dbReference>
<dbReference type="GO" id="GO:0046872">
    <property type="term" value="F:metal ion binding"/>
    <property type="evidence" value="ECO:0007669"/>
    <property type="project" value="UniProtKB-KW"/>
</dbReference>
<dbReference type="InterPro" id="IPR013815">
    <property type="entry name" value="ATP_grasp_subdomain_1"/>
</dbReference>
<feature type="binding site" evidence="6">
    <location>
        <position position="260"/>
    </location>
    <ligand>
        <name>Mg(2+)</name>
        <dbReference type="ChEBI" id="CHEBI:18420"/>
        <label>2</label>
    </ligand>
</feature>
<dbReference type="SUPFAM" id="SSF56059">
    <property type="entry name" value="Glutathione synthetase ATP-binding domain-like"/>
    <property type="match status" value="1"/>
</dbReference>
<reference evidence="9" key="1">
    <citation type="submission" date="2020-10" db="EMBL/GenBank/DDBJ databases">
        <authorList>
            <person name="Gilroy R."/>
        </authorList>
    </citation>
    <scope>NUCLEOTIDE SEQUENCE</scope>
    <source>
        <strain evidence="9">35461</strain>
    </source>
</reference>
<dbReference type="Pfam" id="PF07478">
    <property type="entry name" value="Dala_Dala_lig_C"/>
    <property type="match status" value="1"/>
</dbReference>
<evidence type="ECO:0000256" key="1">
    <source>
        <dbReference type="ARBA" id="ARBA00010871"/>
    </source>
</evidence>
<dbReference type="InterPro" id="IPR005905">
    <property type="entry name" value="D_ala_D_ala"/>
</dbReference>
<comment type="similarity">
    <text evidence="1 4">Belongs to the D-alanine--D-alanine ligase family.</text>
</comment>
<feature type="binding site" evidence="6">
    <location>
        <position position="247"/>
    </location>
    <ligand>
        <name>Mg(2+)</name>
        <dbReference type="ChEBI" id="CHEBI:18420"/>
        <label>1</label>
    </ligand>
</feature>
<accession>A0A9D1NLT8</accession>
<feature type="active site" evidence="5">
    <location>
        <position position="15"/>
    </location>
</feature>
<feature type="binding site" evidence="6">
    <location>
        <position position="260"/>
    </location>
    <ligand>
        <name>Mg(2+)</name>
        <dbReference type="ChEBI" id="CHEBI:18420"/>
        <label>1</label>
    </ligand>
</feature>
<evidence type="ECO:0000256" key="2">
    <source>
        <dbReference type="ARBA" id="ARBA00022598"/>
    </source>
</evidence>
<protein>
    <recommendedName>
        <fullName evidence="4">D-alanine--D-alanine ligase</fullName>
        <ecNumber evidence="4">6.3.2.4</ecNumber>
    </recommendedName>
    <alternativeName>
        <fullName evidence="4">D-Ala-D-Ala ligase</fullName>
    </alternativeName>
    <alternativeName>
        <fullName evidence="4">D-alanylalanine synthetase</fullName>
    </alternativeName>
</protein>
<dbReference type="GO" id="GO:0008716">
    <property type="term" value="F:D-alanine-D-alanine ligase activity"/>
    <property type="evidence" value="ECO:0007669"/>
    <property type="project" value="UniProtKB-UniRule"/>
</dbReference>
<dbReference type="EC" id="6.3.2.4" evidence="4"/>
<gene>
    <name evidence="4" type="primary">ddl</name>
    <name evidence="9" type="ORF">IAC79_02980</name>
</gene>
<evidence type="ECO:0000313" key="10">
    <source>
        <dbReference type="Proteomes" id="UP000886845"/>
    </source>
</evidence>
<feature type="active site" evidence="5">
    <location>
        <position position="271"/>
    </location>
</feature>
<comment type="subcellular location">
    <subcellularLocation>
        <location evidence="4">Cytoplasm</location>
    </subcellularLocation>
</comment>
<comment type="caution">
    <text evidence="9">The sequence shown here is derived from an EMBL/GenBank/DDBJ whole genome shotgun (WGS) entry which is preliminary data.</text>
</comment>
<keyword evidence="3 4" id="KW-0961">Cell wall biogenesis/degradation</keyword>
<feature type="active site" evidence="5">
    <location>
        <position position="140"/>
    </location>
</feature>
<evidence type="ECO:0000256" key="6">
    <source>
        <dbReference type="PIRSR" id="PIRSR039102-3"/>
    </source>
</evidence>
<keyword evidence="2 4" id="KW-0436">Ligase</keyword>
<comment type="pathway">
    <text evidence="4">Cell wall biogenesis; peptidoglycan biosynthesis.</text>
</comment>
<evidence type="ECO:0000256" key="4">
    <source>
        <dbReference type="HAMAP-Rule" id="MF_00047"/>
    </source>
</evidence>
<dbReference type="InterPro" id="IPR011095">
    <property type="entry name" value="Dala_Dala_lig_C"/>
</dbReference>
<keyword evidence="4" id="KW-0133">Cell shape</keyword>
<evidence type="ECO:0000256" key="7">
    <source>
        <dbReference type="PROSITE-ProRule" id="PRU00409"/>
    </source>
</evidence>
<comment type="catalytic activity">
    <reaction evidence="4">
        <text>2 D-alanine + ATP = D-alanyl-D-alanine + ADP + phosphate + H(+)</text>
        <dbReference type="Rhea" id="RHEA:11224"/>
        <dbReference type="ChEBI" id="CHEBI:15378"/>
        <dbReference type="ChEBI" id="CHEBI:30616"/>
        <dbReference type="ChEBI" id="CHEBI:43474"/>
        <dbReference type="ChEBI" id="CHEBI:57416"/>
        <dbReference type="ChEBI" id="CHEBI:57822"/>
        <dbReference type="ChEBI" id="CHEBI:456216"/>
        <dbReference type="EC" id="6.3.2.4"/>
    </reaction>
</comment>
<dbReference type="Proteomes" id="UP000886845">
    <property type="component" value="Unassembled WGS sequence"/>
</dbReference>
<dbReference type="HAMAP" id="MF_00047">
    <property type="entry name" value="Dala_Dala_lig"/>
    <property type="match status" value="1"/>
</dbReference>
<reference evidence="9" key="2">
    <citation type="journal article" date="2021" name="PeerJ">
        <title>Extensive microbial diversity within the chicken gut microbiome revealed by metagenomics and culture.</title>
        <authorList>
            <person name="Gilroy R."/>
            <person name="Ravi A."/>
            <person name="Getino M."/>
            <person name="Pursley I."/>
            <person name="Horton D.L."/>
            <person name="Alikhan N.F."/>
            <person name="Baker D."/>
            <person name="Gharbi K."/>
            <person name="Hall N."/>
            <person name="Watson M."/>
            <person name="Adriaenssens E.M."/>
            <person name="Foster-Nyarko E."/>
            <person name="Jarju S."/>
            <person name="Secka A."/>
            <person name="Antonio M."/>
            <person name="Oren A."/>
            <person name="Chaudhuri R.R."/>
            <person name="La Ragione R."/>
            <person name="Hildebrand F."/>
            <person name="Pallen M.J."/>
        </authorList>
    </citation>
    <scope>NUCLEOTIDE SEQUENCE</scope>
    <source>
        <strain evidence="9">35461</strain>
    </source>
</reference>
<dbReference type="NCBIfam" id="TIGR01205">
    <property type="entry name" value="D_ala_D_alaTIGR"/>
    <property type="match status" value="1"/>
</dbReference>
<keyword evidence="7" id="KW-0067">ATP-binding</keyword>
<evidence type="ECO:0000259" key="8">
    <source>
        <dbReference type="PROSITE" id="PS50975"/>
    </source>
</evidence>
<dbReference type="PIRSF" id="PIRSF039102">
    <property type="entry name" value="Ddl/VanB"/>
    <property type="match status" value="1"/>
</dbReference>
<evidence type="ECO:0000256" key="3">
    <source>
        <dbReference type="ARBA" id="ARBA00023316"/>
    </source>
</evidence>
<dbReference type="GO" id="GO:0008360">
    <property type="term" value="P:regulation of cell shape"/>
    <property type="evidence" value="ECO:0007669"/>
    <property type="project" value="UniProtKB-KW"/>
</dbReference>
<keyword evidence="4" id="KW-0963">Cytoplasm</keyword>